<feature type="compositionally biased region" description="Basic and acidic residues" evidence="1">
    <location>
        <begin position="278"/>
        <end position="289"/>
    </location>
</feature>
<accession>A0AAF1APS7</accession>
<feature type="region of interest" description="Disordered" evidence="1">
    <location>
        <begin position="772"/>
        <end position="804"/>
    </location>
</feature>
<gene>
    <name evidence="2" type="ORF">DCAR_0309902</name>
</gene>
<dbReference type="Proteomes" id="UP000077755">
    <property type="component" value="Chromosome 3"/>
</dbReference>
<feature type="region of interest" description="Disordered" evidence="1">
    <location>
        <begin position="532"/>
        <end position="601"/>
    </location>
</feature>
<feature type="region of interest" description="Disordered" evidence="1">
    <location>
        <begin position="197"/>
        <end position="216"/>
    </location>
</feature>
<feature type="compositionally biased region" description="Polar residues" evidence="1">
    <location>
        <begin position="8"/>
        <end position="18"/>
    </location>
</feature>
<feature type="region of interest" description="Disordered" evidence="1">
    <location>
        <begin position="233"/>
        <end position="257"/>
    </location>
</feature>
<dbReference type="EMBL" id="CP093345">
    <property type="protein sequence ID" value="WOG90658.1"/>
    <property type="molecule type" value="Genomic_DNA"/>
</dbReference>
<sequence length="913" mass="101566">MESDDDYQSFSPPSNSPSHIPKFKRLKKKSLASSPNSKPKPTRSRNESVSVSSKQVLFTNVDFAEIEALEASERVELGEEAKPIAESVLFTNVDFAEIEALEGSRSVGLDEKAKAKVKPIRNVDFVEIEGLEGFRKREVDERAKFSEKDEVDLFNSVDFKRLEDLEDSRSEELDDSEDVLVRDPLTSVDFKKLEALEGSQSKRSARGGSREKKRKIDSVLSLPRVDFAKLEELEASKGVSSDDKSRESFDSIEERSNVDGEVRKVTKRILDFDEIGGDAEKRDGKEEKMKVRKAEKKRTSEGEGSEKKEKKKRVKGTSEEMKLKEKASNKRKEEKERKAHLEQLHAESQRLLRETSGAGFKPVPVVQKPISSLLEKIRQRKLEVSKKMSLLNNSGYATENVDSLVETVDVADMDTVSTRGGGEDNLSAKVEVEAKIDATSGNIKSSLDTSLTDDINRLRTNSSPENEKSPVAVAEEPTPTFRAPVDDTQDLFGDSETSGNKDDQLDNQQSSPIEEVLAPSLLTMNLKIDSVPLDDDISSDEEDDDKENLEPIIFKPGNACSSPKGDPVKAFVDDEAEEEDDSDHDIRFQENDEDDANEDFGELNDLIVTGYEEKSIDKERRNELHQKWLEQQDAAGTDNLMQRLGCGPKVKENTLFDVEVESDEDDEGSSDEEEDIGPAKTARINARKAKQMIPQMFADKEDPFVSSDDEETEKMLVKQRVLEKVEDQATLISPAEDENSREVFGLIKQINNAPIAKKKQQVPSFFETLITGGSSSSSSSSSKSSFLGRVSSHSLPSKKRSSTAKSFIFGRDDSNSRSSILILEDSSDAVAKEIRPTQKSTAKFTSSQAKSVTRSSQIVAETNSGTSLIEILKRSTMQSTSCNQDNMVGMTQTIFSAFKIPKKPVKVEGRAKY</sequence>
<feature type="compositionally biased region" description="Basic and acidic residues" evidence="1">
    <location>
        <begin position="297"/>
        <end position="308"/>
    </location>
</feature>
<dbReference type="PANTHER" id="PTHR36005">
    <property type="entry name" value="DNA LIGASE-LIKE PROTEIN"/>
    <property type="match status" value="1"/>
</dbReference>
<feature type="compositionally biased region" description="Basic residues" evidence="1">
    <location>
        <begin position="21"/>
        <end position="30"/>
    </location>
</feature>
<feature type="region of interest" description="Disordered" evidence="1">
    <location>
        <begin position="273"/>
        <end position="363"/>
    </location>
</feature>
<name>A0AAF1APS7_DAUCS</name>
<dbReference type="PANTHER" id="PTHR36005:SF1">
    <property type="entry name" value="DNA LIGASE-LIKE PROTEIN"/>
    <property type="match status" value="1"/>
</dbReference>
<feature type="region of interest" description="Disordered" evidence="1">
    <location>
        <begin position="435"/>
        <end position="514"/>
    </location>
</feature>
<keyword evidence="3" id="KW-1185">Reference proteome</keyword>
<dbReference type="AlphaFoldDB" id="A0AAF1APS7"/>
<evidence type="ECO:0000313" key="2">
    <source>
        <dbReference type="EMBL" id="WOG90658.1"/>
    </source>
</evidence>
<feature type="compositionally biased region" description="Low complexity" evidence="1">
    <location>
        <begin position="774"/>
        <end position="795"/>
    </location>
</feature>
<reference evidence="2" key="2">
    <citation type="submission" date="2022-03" db="EMBL/GenBank/DDBJ databases">
        <title>Draft title - Genomic analysis of global carrot germplasm unveils the trajectory of domestication and the origin of high carotenoid orange carrot.</title>
        <authorList>
            <person name="Iorizzo M."/>
            <person name="Ellison S."/>
            <person name="Senalik D."/>
            <person name="Macko-Podgorni A."/>
            <person name="Grzebelus D."/>
            <person name="Bostan H."/>
            <person name="Rolling W."/>
            <person name="Curaba J."/>
            <person name="Simon P."/>
        </authorList>
    </citation>
    <scope>NUCLEOTIDE SEQUENCE</scope>
    <source>
        <tissue evidence="2">Leaf</tissue>
    </source>
</reference>
<feature type="region of interest" description="Disordered" evidence="1">
    <location>
        <begin position="1"/>
        <end position="52"/>
    </location>
</feature>
<proteinExistence type="predicted"/>
<feature type="compositionally biased region" description="Polar residues" evidence="1">
    <location>
        <begin position="439"/>
        <end position="464"/>
    </location>
</feature>
<feature type="region of interest" description="Disordered" evidence="1">
    <location>
        <begin position="658"/>
        <end position="683"/>
    </location>
</feature>
<feature type="compositionally biased region" description="Acidic residues" evidence="1">
    <location>
        <begin position="658"/>
        <end position="676"/>
    </location>
</feature>
<feature type="compositionally biased region" description="Acidic residues" evidence="1">
    <location>
        <begin position="573"/>
        <end position="583"/>
    </location>
</feature>
<feature type="compositionally biased region" description="Basic and acidic residues" evidence="1">
    <location>
        <begin position="316"/>
        <end position="353"/>
    </location>
</feature>
<feature type="compositionally biased region" description="Acidic residues" evidence="1">
    <location>
        <begin position="532"/>
        <end position="547"/>
    </location>
</feature>
<evidence type="ECO:0008006" key="4">
    <source>
        <dbReference type="Google" id="ProtNLM"/>
    </source>
</evidence>
<evidence type="ECO:0000313" key="3">
    <source>
        <dbReference type="Proteomes" id="UP000077755"/>
    </source>
</evidence>
<feature type="compositionally biased region" description="Acidic residues" evidence="1">
    <location>
        <begin position="591"/>
        <end position="601"/>
    </location>
</feature>
<reference evidence="2" key="1">
    <citation type="journal article" date="2016" name="Nat. Genet.">
        <title>A high-quality carrot genome assembly provides new insights into carotenoid accumulation and asterid genome evolution.</title>
        <authorList>
            <person name="Iorizzo M."/>
            <person name="Ellison S."/>
            <person name="Senalik D."/>
            <person name="Zeng P."/>
            <person name="Satapoomin P."/>
            <person name="Huang J."/>
            <person name="Bowman M."/>
            <person name="Iovene M."/>
            <person name="Sanseverino W."/>
            <person name="Cavagnaro P."/>
            <person name="Yildiz M."/>
            <person name="Macko-Podgorni A."/>
            <person name="Moranska E."/>
            <person name="Grzebelus E."/>
            <person name="Grzebelus D."/>
            <person name="Ashrafi H."/>
            <person name="Zheng Z."/>
            <person name="Cheng S."/>
            <person name="Spooner D."/>
            <person name="Van Deynze A."/>
            <person name="Simon P."/>
        </authorList>
    </citation>
    <scope>NUCLEOTIDE SEQUENCE</scope>
    <source>
        <tissue evidence="2">Leaf</tissue>
    </source>
</reference>
<organism evidence="2 3">
    <name type="scientific">Daucus carota subsp. sativus</name>
    <name type="common">Carrot</name>
    <dbReference type="NCBI Taxonomy" id="79200"/>
    <lineage>
        <taxon>Eukaryota</taxon>
        <taxon>Viridiplantae</taxon>
        <taxon>Streptophyta</taxon>
        <taxon>Embryophyta</taxon>
        <taxon>Tracheophyta</taxon>
        <taxon>Spermatophyta</taxon>
        <taxon>Magnoliopsida</taxon>
        <taxon>eudicotyledons</taxon>
        <taxon>Gunneridae</taxon>
        <taxon>Pentapetalae</taxon>
        <taxon>asterids</taxon>
        <taxon>campanulids</taxon>
        <taxon>Apiales</taxon>
        <taxon>Apiaceae</taxon>
        <taxon>Apioideae</taxon>
        <taxon>Scandiceae</taxon>
        <taxon>Daucinae</taxon>
        <taxon>Daucus</taxon>
        <taxon>Daucus sect. Daucus</taxon>
    </lineage>
</organism>
<protein>
    <recommendedName>
        <fullName evidence="4">DNA replication checkpoint mediator MRC1 domain-containing protein</fullName>
    </recommendedName>
</protein>
<evidence type="ECO:0000256" key="1">
    <source>
        <dbReference type="SAM" id="MobiDB-lite"/>
    </source>
</evidence>